<evidence type="ECO:0000256" key="1">
    <source>
        <dbReference type="ARBA" id="ARBA00004123"/>
    </source>
</evidence>
<evidence type="ECO:0000256" key="4">
    <source>
        <dbReference type="SAM" id="MobiDB-lite"/>
    </source>
</evidence>
<proteinExistence type="predicted"/>
<evidence type="ECO:0000256" key="2">
    <source>
        <dbReference type="ARBA" id="ARBA00023242"/>
    </source>
</evidence>
<dbReference type="GO" id="GO:0000785">
    <property type="term" value="C:chromatin"/>
    <property type="evidence" value="ECO:0007669"/>
    <property type="project" value="TreeGrafter"/>
</dbReference>
<organism evidence="6 7">
    <name type="scientific">Sciurus carolinensis</name>
    <name type="common">Eastern gray squirrel</name>
    <dbReference type="NCBI Taxonomy" id="30640"/>
    <lineage>
        <taxon>Eukaryota</taxon>
        <taxon>Metazoa</taxon>
        <taxon>Chordata</taxon>
        <taxon>Craniata</taxon>
        <taxon>Vertebrata</taxon>
        <taxon>Euteleostomi</taxon>
        <taxon>Mammalia</taxon>
        <taxon>Eutheria</taxon>
        <taxon>Euarchontoglires</taxon>
        <taxon>Glires</taxon>
        <taxon>Rodentia</taxon>
        <taxon>Sciuromorpha</taxon>
        <taxon>Sciuridae</taxon>
        <taxon>Sciurinae</taxon>
        <taxon>Sciurini</taxon>
        <taxon>Sciurus</taxon>
    </lineage>
</organism>
<feature type="compositionally biased region" description="Acidic residues" evidence="4">
    <location>
        <begin position="153"/>
        <end position="165"/>
    </location>
</feature>
<gene>
    <name evidence="6" type="ORF">SUZIE_195580</name>
</gene>
<feature type="compositionally biased region" description="Polar residues" evidence="4">
    <location>
        <begin position="236"/>
        <end position="249"/>
    </location>
</feature>
<sequence length="256" mass="28913">MNTLNSKEEEKMIAGYHLNPIVPETAFVVLHNPLRMYDVLHETALTCKTFSDLKWIEMIKVRFYGKDSSYVRGELDSDGKLFTGNLPHEVDKSELKDFFQNYGNVVELCINSGGKLPNFGFVVFDDSEPVQKVLSNRPIIFRDEVFGGFATEPQEESEEEVEEPDERQQTPEVVPDDSGTFCDQTVSNDLEERLEEPVVEPKPDPEPEPEQEPVSEIQEEKSEPVSGEPAPEDAQKSSPAPTDIAQTVQEDLRTFS</sequence>
<evidence type="ECO:0000313" key="7">
    <source>
        <dbReference type="Proteomes" id="UP001166674"/>
    </source>
</evidence>
<dbReference type="AlphaFoldDB" id="A0AA41T8U8"/>
<feature type="region of interest" description="Disordered" evidence="4">
    <location>
        <begin position="152"/>
        <end position="256"/>
    </location>
</feature>
<evidence type="ECO:0000256" key="3">
    <source>
        <dbReference type="PROSITE-ProRule" id="PRU00176"/>
    </source>
</evidence>
<dbReference type="Gene3D" id="3.30.70.330">
    <property type="match status" value="1"/>
</dbReference>
<dbReference type="Proteomes" id="UP001166674">
    <property type="component" value="Unassembled WGS sequence"/>
</dbReference>
<comment type="caution">
    <text evidence="6">The sequence shown here is derived from an EMBL/GenBank/DDBJ whole genome shotgun (WGS) entry which is preliminary data.</text>
</comment>
<dbReference type="InterPro" id="IPR012677">
    <property type="entry name" value="Nucleotide-bd_a/b_plait_sf"/>
</dbReference>
<keyword evidence="2" id="KW-0539">Nucleus</keyword>
<dbReference type="GO" id="GO:0005654">
    <property type="term" value="C:nucleoplasm"/>
    <property type="evidence" value="ECO:0007669"/>
    <property type="project" value="TreeGrafter"/>
</dbReference>
<keyword evidence="3" id="KW-0694">RNA-binding</keyword>
<dbReference type="PANTHER" id="PTHR48033:SF10">
    <property type="entry name" value="RNA-BINDING PROTEIN SQUID"/>
    <property type="match status" value="1"/>
</dbReference>
<dbReference type="InterPro" id="IPR000504">
    <property type="entry name" value="RRM_dom"/>
</dbReference>
<dbReference type="InterPro" id="IPR035979">
    <property type="entry name" value="RBD_domain_sf"/>
</dbReference>
<accession>A0AA41T8U8</accession>
<evidence type="ECO:0000259" key="5">
    <source>
        <dbReference type="PROSITE" id="PS50102"/>
    </source>
</evidence>
<dbReference type="GO" id="GO:0010468">
    <property type="term" value="P:regulation of gene expression"/>
    <property type="evidence" value="ECO:0007669"/>
    <property type="project" value="TreeGrafter"/>
</dbReference>
<comment type="subcellular location">
    <subcellularLocation>
        <location evidence="1">Nucleus</location>
    </subcellularLocation>
</comment>
<dbReference type="PROSITE" id="PS50102">
    <property type="entry name" value="RRM"/>
    <property type="match status" value="1"/>
</dbReference>
<feature type="domain" description="RRM" evidence="5">
    <location>
        <begin position="79"/>
        <end position="139"/>
    </location>
</feature>
<dbReference type="SMART" id="SM00360">
    <property type="entry name" value="RRM"/>
    <property type="match status" value="1"/>
</dbReference>
<protein>
    <submittedName>
        <fullName evidence="6">Ras GTPase-activating protein-binding protein 1</fullName>
    </submittedName>
</protein>
<dbReference type="EMBL" id="JAATJV010420400">
    <property type="protein sequence ID" value="MBZ3887969.1"/>
    <property type="molecule type" value="Genomic_DNA"/>
</dbReference>
<feature type="compositionally biased region" description="Basic and acidic residues" evidence="4">
    <location>
        <begin position="195"/>
        <end position="205"/>
    </location>
</feature>
<dbReference type="PANTHER" id="PTHR48033">
    <property type="entry name" value="RNA-BINDING (RRM/RBD/RNP MOTIFS) FAMILY PROTEIN"/>
    <property type="match status" value="1"/>
</dbReference>
<evidence type="ECO:0000313" key="6">
    <source>
        <dbReference type="EMBL" id="MBZ3887969.1"/>
    </source>
</evidence>
<keyword evidence="7" id="KW-1185">Reference proteome</keyword>
<dbReference type="Pfam" id="PF00076">
    <property type="entry name" value="RRM_1"/>
    <property type="match status" value="1"/>
</dbReference>
<reference evidence="6" key="1">
    <citation type="submission" date="2020-03" db="EMBL/GenBank/DDBJ databases">
        <title>Studies in the Genomics of Life Span.</title>
        <authorList>
            <person name="Glass D."/>
        </authorList>
    </citation>
    <scope>NUCLEOTIDE SEQUENCE</scope>
    <source>
        <strain evidence="6">SUZIE</strain>
        <tissue evidence="6">Muscle</tissue>
    </source>
</reference>
<dbReference type="SUPFAM" id="SSF54928">
    <property type="entry name" value="RNA-binding domain, RBD"/>
    <property type="match status" value="1"/>
</dbReference>
<name>A0AA41T8U8_SCICA</name>
<dbReference type="GO" id="GO:0003723">
    <property type="term" value="F:RNA binding"/>
    <property type="evidence" value="ECO:0007669"/>
    <property type="project" value="UniProtKB-UniRule"/>
</dbReference>